<evidence type="ECO:0000313" key="2">
    <source>
        <dbReference type="Proteomes" id="UP000295399"/>
    </source>
</evidence>
<dbReference type="Gene3D" id="3.40.50.150">
    <property type="entry name" value="Vaccinia Virus protein VP39"/>
    <property type="match status" value="1"/>
</dbReference>
<comment type="caution">
    <text evidence="1">The sequence shown here is derived from an EMBL/GenBank/DDBJ whole genome shotgun (WGS) entry which is preliminary data.</text>
</comment>
<dbReference type="GO" id="GO:0008168">
    <property type="term" value="F:methyltransferase activity"/>
    <property type="evidence" value="ECO:0007669"/>
    <property type="project" value="UniProtKB-KW"/>
</dbReference>
<reference evidence="1 2" key="1">
    <citation type="submission" date="2019-03" db="EMBL/GenBank/DDBJ databases">
        <title>Genomic Encyclopedia of Type Strains, Phase IV (KMG-IV): sequencing the most valuable type-strain genomes for metagenomic binning, comparative biology and taxonomic classification.</title>
        <authorList>
            <person name="Goeker M."/>
        </authorList>
    </citation>
    <scope>NUCLEOTIDE SEQUENCE [LARGE SCALE GENOMIC DNA]</scope>
    <source>
        <strain evidence="1 2">DSM 2132</strain>
    </source>
</reference>
<dbReference type="Pfam" id="PF13578">
    <property type="entry name" value="Methyltransf_24"/>
    <property type="match status" value="1"/>
</dbReference>
<gene>
    <name evidence="1" type="ORF">EV659_10873</name>
</gene>
<keyword evidence="2" id="KW-1185">Reference proteome</keyword>
<keyword evidence="1" id="KW-0808">Transferase</keyword>
<dbReference type="AlphaFoldDB" id="A0A4R2PER1"/>
<sequence length="360" mass="38909">MTTLVFPSSTPAGRDYIRDALRRGEPVLAASSLAHDAIAAEADWHRLPSIHDDGFDAALDALIAAHGVTRLYAPVTLVYAYLRDYLARTGRRDLAFVRRAPFYEAIEAQAVEARDAPALTAFARRVAEPGTADHLQPAHIAGILRHAFGVFGESYTDKLTALIGVLQSVPAGDAVEIGALFGRSTAVLLQALNLTDRANPVLVVDAWHGQTAVQTSLPPALAAAAIDMDWSLVADSFDVNMVPLARPGRFNRLRLPSAEAFARYARDRRVTSDLFGTTAYSGRIAFLHIDANHDYDAVAQDRDLWTSRLVPGAWVVFDDYAWSHGGGPGRAADEFCAALGARLARSFYAGGALFVRLADR</sequence>
<dbReference type="EMBL" id="SLXO01000008">
    <property type="protein sequence ID" value="TCP32974.1"/>
    <property type="molecule type" value="Genomic_DNA"/>
</dbReference>
<name>A0A4R2PER1_RHOSA</name>
<dbReference type="InParanoid" id="A0A4R2PER1"/>
<dbReference type="Proteomes" id="UP000295399">
    <property type="component" value="Unassembled WGS sequence"/>
</dbReference>
<dbReference type="InterPro" id="IPR029063">
    <property type="entry name" value="SAM-dependent_MTases_sf"/>
</dbReference>
<organism evidence="1 2">
    <name type="scientific">Rhodothalassium salexigens DSM 2132</name>
    <dbReference type="NCBI Taxonomy" id="1188247"/>
    <lineage>
        <taxon>Bacteria</taxon>
        <taxon>Pseudomonadati</taxon>
        <taxon>Pseudomonadota</taxon>
        <taxon>Alphaproteobacteria</taxon>
        <taxon>Rhodothalassiales</taxon>
        <taxon>Rhodothalassiaceae</taxon>
        <taxon>Rhodothalassium</taxon>
    </lineage>
</organism>
<dbReference type="RefSeq" id="WP_132708909.1">
    <property type="nucleotide sequence ID" value="NZ_JACIGF010000008.1"/>
</dbReference>
<protein>
    <submittedName>
        <fullName evidence="1">Methyltransferase family protein</fullName>
    </submittedName>
</protein>
<evidence type="ECO:0000313" key="1">
    <source>
        <dbReference type="EMBL" id="TCP32974.1"/>
    </source>
</evidence>
<dbReference type="GO" id="GO:0032259">
    <property type="term" value="P:methylation"/>
    <property type="evidence" value="ECO:0007669"/>
    <property type="project" value="UniProtKB-KW"/>
</dbReference>
<dbReference type="OrthoDB" id="7210452at2"/>
<dbReference type="SUPFAM" id="SSF53335">
    <property type="entry name" value="S-adenosyl-L-methionine-dependent methyltransferases"/>
    <property type="match status" value="1"/>
</dbReference>
<keyword evidence="1" id="KW-0489">Methyltransferase</keyword>
<accession>A0A4R2PER1</accession>
<proteinExistence type="predicted"/>